<name>A0A7S0BVH5_9STRA</name>
<keyword evidence="1" id="KW-1133">Transmembrane helix</keyword>
<gene>
    <name evidence="2" type="ORF">PINE0816_LOCUS694</name>
</gene>
<reference evidence="2" key="1">
    <citation type="submission" date="2021-01" db="EMBL/GenBank/DDBJ databases">
        <authorList>
            <person name="Corre E."/>
            <person name="Pelletier E."/>
            <person name="Niang G."/>
            <person name="Scheremetjew M."/>
            <person name="Finn R."/>
            <person name="Kale V."/>
            <person name="Holt S."/>
            <person name="Cochrane G."/>
            <person name="Meng A."/>
            <person name="Brown T."/>
            <person name="Cohen L."/>
        </authorList>
    </citation>
    <scope>NUCLEOTIDE SEQUENCE</scope>
    <source>
        <strain evidence="2">CCAP1064/1</strain>
    </source>
</reference>
<feature type="transmembrane region" description="Helical" evidence="1">
    <location>
        <begin position="28"/>
        <end position="49"/>
    </location>
</feature>
<dbReference type="EMBL" id="HBEL01001476">
    <property type="protein sequence ID" value="CAD8404590.1"/>
    <property type="molecule type" value="Transcribed_RNA"/>
</dbReference>
<sequence length="159" mass="17773">MSTKMEMVHWNHGPFHGCVCSRCARSGIFLAPFVRWEFLLLCGVLFLLGTVAQSATIACALAAPFGGYGTGILALVPKLSNSKRIGSKDSLLIHCRARHQWPIEHGTHEHIFIVEAANDVRRADVDRHTHNFVPASRKEKWAQAFHTEWDGGYQSSTYN</sequence>
<keyword evidence="1" id="KW-0472">Membrane</keyword>
<dbReference type="AlphaFoldDB" id="A0A7S0BVH5"/>
<keyword evidence="1" id="KW-0812">Transmembrane</keyword>
<organism evidence="2">
    <name type="scientific">Proboscia inermis</name>
    <dbReference type="NCBI Taxonomy" id="420281"/>
    <lineage>
        <taxon>Eukaryota</taxon>
        <taxon>Sar</taxon>
        <taxon>Stramenopiles</taxon>
        <taxon>Ochrophyta</taxon>
        <taxon>Bacillariophyta</taxon>
        <taxon>Coscinodiscophyceae</taxon>
        <taxon>Rhizosoleniophycidae</taxon>
        <taxon>Rhizosoleniales</taxon>
        <taxon>Rhizosoleniaceae</taxon>
        <taxon>Proboscia</taxon>
    </lineage>
</organism>
<proteinExistence type="predicted"/>
<evidence type="ECO:0000313" key="2">
    <source>
        <dbReference type="EMBL" id="CAD8404590.1"/>
    </source>
</evidence>
<accession>A0A7S0BVH5</accession>
<evidence type="ECO:0000256" key="1">
    <source>
        <dbReference type="SAM" id="Phobius"/>
    </source>
</evidence>
<feature type="transmembrane region" description="Helical" evidence="1">
    <location>
        <begin position="55"/>
        <end position="76"/>
    </location>
</feature>
<protein>
    <submittedName>
        <fullName evidence="2">Uncharacterized protein</fullName>
    </submittedName>
</protein>